<reference evidence="1" key="1">
    <citation type="submission" date="2022-04" db="EMBL/GenBank/DDBJ databases">
        <title>Carnegiea gigantea Genome sequencing and assembly v2.</title>
        <authorList>
            <person name="Copetti D."/>
            <person name="Sanderson M.J."/>
            <person name="Burquez A."/>
            <person name="Wojciechowski M.F."/>
        </authorList>
    </citation>
    <scope>NUCLEOTIDE SEQUENCE</scope>
    <source>
        <strain evidence="1">SGP5-SGP5p</strain>
        <tissue evidence="1">Aerial part</tissue>
    </source>
</reference>
<dbReference type="EMBL" id="JAKOGI010000880">
    <property type="protein sequence ID" value="KAJ8429619.1"/>
    <property type="molecule type" value="Genomic_DNA"/>
</dbReference>
<proteinExistence type="predicted"/>
<dbReference type="Proteomes" id="UP001153076">
    <property type="component" value="Unassembled WGS sequence"/>
</dbReference>
<comment type="caution">
    <text evidence="1">The sequence shown here is derived from an EMBL/GenBank/DDBJ whole genome shotgun (WGS) entry which is preliminary data.</text>
</comment>
<evidence type="ECO:0000313" key="1">
    <source>
        <dbReference type="EMBL" id="KAJ8429619.1"/>
    </source>
</evidence>
<keyword evidence="2" id="KW-1185">Reference proteome</keyword>
<accession>A0A9Q1JRB9</accession>
<protein>
    <submittedName>
        <fullName evidence="1">Uncharacterized protein</fullName>
    </submittedName>
</protein>
<name>A0A9Q1JRB9_9CARY</name>
<evidence type="ECO:0000313" key="2">
    <source>
        <dbReference type="Proteomes" id="UP001153076"/>
    </source>
</evidence>
<organism evidence="1 2">
    <name type="scientific">Carnegiea gigantea</name>
    <dbReference type="NCBI Taxonomy" id="171969"/>
    <lineage>
        <taxon>Eukaryota</taxon>
        <taxon>Viridiplantae</taxon>
        <taxon>Streptophyta</taxon>
        <taxon>Embryophyta</taxon>
        <taxon>Tracheophyta</taxon>
        <taxon>Spermatophyta</taxon>
        <taxon>Magnoliopsida</taxon>
        <taxon>eudicotyledons</taxon>
        <taxon>Gunneridae</taxon>
        <taxon>Pentapetalae</taxon>
        <taxon>Caryophyllales</taxon>
        <taxon>Cactineae</taxon>
        <taxon>Cactaceae</taxon>
        <taxon>Cactoideae</taxon>
        <taxon>Echinocereeae</taxon>
        <taxon>Carnegiea</taxon>
    </lineage>
</organism>
<sequence length="302" mass="33989">MKKPPDPHLPLFNEALPTPKTSFNGAVPSSSHPSTLSAVIIAERWFQPQAFHTHLELFPKTALCLRLKDEIYLNVPQSRIDLSVSLPINGGNDSHYPFQLSVFHQIDASLPKLPFPLRISYSLQAVYLQSQTRAGDMRKESFRPLVGINCSNLYESTISEKIHKFSQDPSHKAMFIAALKYETTRLSPDSSPDHHDNIPVIAHTTQPRELLLLDGVRSYNNCQSDSTRNCPYVGALKFGVGGEGSSNIDTLNFMEDDEEEGTDAYENADMFLNLENIKDVEMSTDYSKRKRVEECEECNSHT</sequence>
<gene>
    <name evidence="1" type="ORF">Cgig2_017453</name>
</gene>
<dbReference type="AlphaFoldDB" id="A0A9Q1JRB9"/>